<evidence type="ECO:0000313" key="4">
    <source>
        <dbReference type="RefSeq" id="XP_015899040.3"/>
    </source>
</evidence>
<keyword evidence="2" id="KW-1185">Reference proteome</keyword>
<accession>A0A6P4BIV7</accession>
<dbReference type="RefSeq" id="XP_015899040.3">
    <property type="nucleotide sequence ID" value="XM_016043554.4"/>
</dbReference>
<keyword evidence="1" id="KW-1133">Transmembrane helix</keyword>
<organism evidence="2 3">
    <name type="scientific">Ziziphus jujuba</name>
    <name type="common">Chinese jujube</name>
    <name type="synonym">Ziziphus sativa</name>
    <dbReference type="NCBI Taxonomy" id="326968"/>
    <lineage>
        <taxon>Eukaryota</taxon>
        <taxon>Viridiplantae</taxon>
        <taxon>Streptophyta</taxon>
        <taxon>Embryophyta</taxon>
        <taxon>Tracheophyta</taxon>
        <taxon>Spermatophyta</taxon>
        <taxon>Magnoliopsida</taxon>
        <taxon>eudicotyledons</taxon>
        <taxon>Gunneridae</taxon>
        <taxon>Pentapetalae</taxon>
        <taxon>rosids</taxon>
        <taxon>fabids</taxon>
        <taxon>Rosales</taxon>
        <taxon>Rhamnaceae</taxon>
        <taxon>Paliureae</taxon>
        <taxon>Ziziphus</taxon>
    </lineage>
</organism>
<evidence type="ECO:0000313" key="2">
    <source>
        <dbReference type="Proteomes" id="UP001652623"/>
    </source>
</evidence>
<gene>
    <name evidence="3 4" type="primary">LOC107432415</name>
</gene>
<feature type="transmembrane region" description="Helical" evidence="1">
    <location>
        <begin position="219"/>
        <end position="237"/>
    </location>
</feature>
<evidence type="ECO:0000256" key="1">
    <source>
        <dbReference type="SAM" id="Phobius"/>
    </source>
</evidence>
<keyword evidence="1" id="KW-0812">Transmembrane</keyword>
<dbReference type="AlphaFoldDB" id="A0A6P4BIV7"/>
<keyword evidence="1" id="KW-0472">Membrane</keyword>
<proteinExistence type="predicted"/>
<dbReference type="KEGG" id="zju:107432415"/>
<reference evidence="2 3" key="1">
    <citation type="submission" date="2025-05" db="UniProtKB">
        <authorList>
            <consortium name="RefSeq"/>
        </authorList>
    </citation>
    <scope>NUCLEOTIDE SEQUENCE [LARGE SCALE GENOMIC DNA]</scope>
    <source>
        <tissue evidence="3 4">Seedling</tissue>
    </source>
</reference>
<protein>
    <submittedName>
        <fullName evidence="3 4">Uncharacterized protein LOC107432415</fullName>
    </submittedName>
</protein>
<name>A0A6P4BIV7_ZIZJJ</name>
<dbReference type="GeneID" id="107432415"/>
<evidence type="ECO:0000313" key="3">
    <source>
        <dbReference type="RefSeq" id="XP_015899031.3"/>
    </source>
</evidence>
<sequence length="355" mass="39103">MADPVLLDDEKLVKLAKVVYNQEAEAAKHCKCNSEIERSNCIRETKVCYNTVLGLLDSVKQLKKEYEDGDKNLSSIANDIFSYVVYAVNNALQFVSNYSLRNHYLDKISENAKALIRALKEIDPNNVTNVQRLAKDAIIFRNAMLEYVRKKNRPISRYFAKWLKETGLSFGKLTQRYQNKLNFQGQFRNLEDAKKLQVYNKIIEASGRGRITVNQVSKALGATGMAVLIFTAAIAVWDVYTSDNKLQTAARDTLQFIGAAGGGTLGEYAATALATGLLGAAASPVFVVAAGIVGGIAGAYILGKFAAHLVDEVFSWGDTDNITHLNDQIHFYQCCVAPAPNGNVLARPIARHDEL</sequence>
<dbReference type="Proteomes" id="UP001652623">
    <property type="component" value="Chromosome 1"/>
</dbReference>
<dbReference type="RefSeq" id="XP_015899031.3">
    <property type="nucleotide sequence ID" value="XM_016043545.4"/>
</dbReference>
<feature type="transmembrane region" description="Helical" evidence="1">
    <location>
        <begin position="281"/>
        <end position="302"/>
    </location>
</feature>